<name>A0A2I1ENG8_9GLOM</name>
<reference evidence="3 6" key="1">
    <citation type="submission" date="2016-04" db="EMBL/GenBank/DDBJ databases">
        <title>Genome analyses suggest a sexual origin of heterokaryosis in a supposedly ancient asexual fungus.</title>
        <authorList>
            <person name="Ropars J."/>
            <person name="Sedzielewska K."/>
            <person name="Noel J."/>
            <person name="Charron P."/>
            <person name="Farinelli L."/>
            <person name="Marton T."/>
            <person name="Kruger M."/>
            <person name="Pelin A."/>
            <person name="Brachmann A."/>
            <person name="Corradi N."/>
        </authorList>
    </citation>
    <scope>NUCLEOTIDE SEQUENCE [LARGE SCALE GENOMIC DNA]</scope>
    <source>
        <strain evidence="3 6">A5</strain>
    </source>
</reference>
<dbReference type="VEuPathDB" id="FungiDB:RhiirA1_462422"/>
<reference evidence="2" key="5">
    <citation type="submission" date="2020-05" db="EMBL/GenBank/DDBJ databases">
        <authorList>
            <person name="Rincon C."/>
            <person name="Sanders R I."/>
            <person name="Robbins C."/>
            <person name="Chaturvedi A."/>
        </authorList>
    </citation>
    <scope>NUCLEOTIDE SEQUENCE</scope>
    <source>
        <strain evidence="2">CHB12</strain>
    </source>
</reference>
<evidence type="ECO:0000313" key="5">
    <source>
        <dbReference type="Proteomes" id="UP000232688"/>
    </source>
</evidence>
<keyword evidence="1" id="KW-0472">Membrane</keyword>
<feature type="transmembrane region" description="Helical" evidence="1">
    <location>
        <begin position="106"/>
        <end position="130"/>
    </location>
</feature>
<reference evidence="3 6" key="2">
    <citation type="submission" date="2017-09" db="EMBL/GenBank/DDBJ databases">
        <title>Extensive intraspecific genome diversity in a model arbuscular mycorrhizal fungus.</title>
        <authorList>
            <person name="Chen E.C."/>
            <person name="Morin E."/>
            <person name="Beaudet D."/>
            <person name="Noel J."/>
            <person name="Ndikumana S."/>
            <person name="Charron P."/>
            <person name="St-Onge C."/>
            <person name="Giorgi J."/>
            <person name="Grigoriev I.V."/>
            <person name="Roux C."/>
            <person name="Martin F.M."/>
            <person name="Corradi N."/>
        </authorList>
    </citation>
    <scope>NUCLEOTIDE SEQUENCE [LARGE SCALE GENOMIC DNA]</scope>
    <source>
        <strain evidence="3 6">A5</strain>
    </source>
</reference>
<keyword evidence="1" id="KW-1133">Transmembrane helix</keyword>
<evidence type="ECO:0000256" key="1">
    <source>
        <dbReference type="SAM" id="Phobius"/>
    </source>
</evidence>
<gene>
    <name evidence="2" type="ORF">CHRIB12_LOCUS24097</name>
    <name evidence="4" type="ORF">RhiirA1_462422</name>
    <name evidence="3" type="ORF">RhiirA5_493893</name>
</gene>
<feature type="transmembrane region" description="Helical" evidence="1">
    <location>
        <begin position="77"/>
        <end position="94"/>
    </location>
</feature>
<evidence type="ECO:0000313" key="3">
    <source>
        <dbReference type="EMBL" id="PKC16317.1"/>
    </source>
</evidence>
<organism evidence="3 6">
    <name type="scientific">Rhizophagus irregularis</name>
    <dbReference type="NCBI Taxonomy" id="588596"/>
    <lineage>
        <taxon>Eukaryota</taxon>
        <taxon>Fungi</taxon>
        <taxon>Fungi incertae sedis</taxon>
        <taxon>Mucoromycota</taxon>
        <taxon>Glomeromycotina</taxon>
        <taxon>Glomeromycetes</taxon>
        <taxon>Glomerales</taxon>
        <taxon>Glomeraceae</taxon>
        <taxon>Rhizophagus</taxon>
    </lineage>
</organism>
<proteinExistence type="predicted"/>
<dbReference type="Proteomes" id="UP000232722">
    <property type="component" value="Unassembled WGS sequence"/>
</dbReference>
<reference evidence="4 5" key="3">
    <citation type="submission" date="2017-10" db="EMBL/GenBank/DDBJ databases">
        <title>Extensive intraspecific genome diversity in a model arbuscular mycorrhizal fungus.</title>
        <authorList>
            <person name="Chen E.C.H."/>
            <person name="Morin E."/>
            <person name="Baudet D."/>
            <person name="Noel J."/>
            <person name="Ndikumana S."/>
            <person name="Charron P."/>
            <person name="St-Onge C."/>
            <person name="Giorgi J."/>
            <person name="Grigoriev I.V."/>
            <person name="Roux C."/>
            <person name="Martin F.M."/>
            <person name="Corradi N."/>
        </authorList>
    </citation>
    <scope>NUCLEOTIDE SEQUENCE [LARGE SCALE GENOMIC DNA]</scope>
    <source>
        <strain evidence="4 5">A1</strain>
    </source>
</reference>
<evidence type="ECO:0000313" key="2">
    <source>
        <dbReference type="EMBL" id="CAB5395955.1"/>
    </source>
</evidence>
<keyword evidence="1" id="KW-0812">Transmembrane</keyword>
<dbReference type="AlphaFoldDB" id="A0A2I1ENG8"/>
<comment type="caution">
    <text evidence="3">The sequence shown here is derived from an EMBL/GenBank/DDBJ whole genome shotgun (WGS) entry which is preliminary data.</text>
</comment>
<dbReference type="EMBL" id="LLXJ01000052">
    <property type="protein sequence ID" value="PKC16317.1"/>
    <property type="molecule type" value="Genomic_DNA"/>
</dbReference>
<dbReference type="OrthoDB" id="2355894at2759"/>
<reference evidence="4 5" key="4">
    <citation type="submission" date="2017-10" db="EMBL/GenBank/DDBJ databases">
        <title>Genome analyses suggest a sexual origin of heterokaryosis in a supposedly ancient asexual fungus.</title>
        <authorList>
            <person name="Corradi N."/>
            <person name="Sedzielewska K."/>
            <person name="Noel J."/>
            <person name="Charron P."/>
            <person name="Farinelli L."/>
            <person name="Marton T."/>
            <person name="Kruger M."/>
            <person name="Pelin A."/>
            <person name="Brachmann A."/>
            <person name="Corradi N."/>
        </authorList>
    </citation>
    <scope>NUCLEOTIDE SEQUENCE [LARGE SCALE GENOMIC DNA]</scope>
    <source>
        <strain evidence="4 5">A1</strain>
    </source>
</reference>
<dbReference type="Proteomes" id="UP000684084">
    <property type="component" value="Unassembled WGS sequence"/>
</dbReference>
<evidence type="ECO:0000313" key="6">
    <source>
        <dbReference type="Proteomes" id="UP000232722"/>
    </source>
</evidence>
<protein>
    <submittedName>
        <fullName evidence="3">Uncharacterized protein</fullName>
    </submittedName>
</protein>
<sequence>MQLILNIIRTLQFACGLVCLVIDTIYLVEALNRISHIEMDSSPVLIFYVCADVYCMSINGHYIITIEYNWNRASRKLGYIIYWIEIGFWIPYITMKFLIPIFYYDYIFYFMTIIFGCINLFLSIICVILIPRLNRKLASEIINVPLRRNNAVNNAGIETVETNNAGTEINNAGAEWNA</sequence>
<dbReference type="VEuPathDB" id="FungiDB:RhiirFUN_011983"/>
<accession>A0A2I1ENG8</accession>
<feature type="transmembrane region" description="Helical" evidence="1">
    <location>
        <begin position="46"/>
        <end position="65"/>
    </location>
</feature>
<dbReference type="EMBL" id="CAGKOT010000106">
    <property type="protein sequence ID" value="CAB5395955.1"/>
    <property type="molecule type" value="Genomic_DNA"/>
</dbReference>
<dbReference type="EMBL" id="LLXH01000636">
    <property type="protein sequence ID" value="PKC64429.1"/>
    <property type="molecule type" value="Genomic_DNA"/>
</dbReference>
<dbReference type="Proteomes" id="UP000232688">
    <property type="component" value="Unassembled WGS sequence"/>
</dbReference>
<dbReference type="VEuPathDB" id="FungiDB:FUN_014809"/>
<evidence type="ECO:0000313" key="4">
    <source>
        <dbReference type="EMBL" id="PKC64429.1"/>
    </source>
</evidence>